<feature type="transmembrane region" description="Helical" evidence="1">
    <location>
        <begin position="85"/>
        <end position="110"/>
    </location>
</feature>
<accession>A0A7X0SNV6</accession>
<protein>
    <submittedName>
        <fullName evidence="2">Uncharacterized protein</fullName>
    </submittedName>
</protein>
<reference evidence="2 3" key="1">
    <citation type="submission" date="2020-08" db="EMBL/GenBank/DDBJ databases">
        <title>Cohnella phylogeny.</title>
        <authorList>
            <person name="Dunlap C."/>
        </authorList>
    </citation>
    <scope>NUCLEOTIDE SEQUENCE [LARGE SCALE GENOMIC DNA]</scope>
    <source>
        <strain evidence="2 3">CBP 2801</strain>
    </source>
</reference>
<comment type="caution">
    <text evidence="2">The sequence shown here is derived from an EMBL/GenBank/DDBJ whole genome shotgun (WGS) entry which is preliminary data.</text>
</comment>
<evidence type="ECO:0000313" key="2">
    <source>
        <dbReference type="EMBL" id="MBB6733445.1"/>
    </source>
</evidence>
<organism evidence="2 3">
    <name type="scientific">Cohnella zeiphila</name>
    <dbReference type="NCBI Taxonomy" id="2761120"/>
    <lineage>
        <taxon>Bacteria</taxon>
        <taxon>Bacillati</taxon>
        <taxon>Bacillota</taxon>
        <taxon>Bacilli</taxon>
        <taxon>Bacillales</taxon>
        <taxon>Paenibacillaceae</taxon>
        <taxon>Cohnella</taxon>
    </lineage>
</organism>
<feature type="transmembrane region" description="Helical" evidence="1">
    <location>
        <begin position="203"/>
        <end position="224"/>
    </location>
</feature>
<name>A0A7X0SNV6_9BACL</name>
<evidence type="ECO:0000256" key="1">
    <source>
        <dbReference type="SAM" id="Phobius"/>
    </source>
</evidence>
<gene>
    <name evidence="2" type="ORF">H7C18_21200</name>
</gene>
<feature type="transmembrane region" description="Helical" evidence="1">
    <location>
        <begin position="164"/>
        <end position="183"/>
    </location>
</feature>
<dbReference type="AlphaFoldDB" id="A0A7X0SNV6"/>
<dbReference type="Proteomes" id="UP000564644">
    <property type="component" value="Unassembled WGS sequence"/>
</dbReference>
<keyword evidence="1" id="KW-0472">Membrane</keyword>
<feature type="transmembrane region" description="Helical" evidence="1">
    <location>
        <begin position="55"/>
        <end position="73"/>
    </location>
</feature>
<evidence type="ECO:0000313" key="3">
    <source>
        <dbReference type="Proteomes" id="UP000564644"/>
    </source>
</evidence>
<feature type="transmembrane region" description="Helical" evidence="1">
    <location>
        <begin position="12"/>
        <end position="35"/>
    </location>
</feature>
<keyword evidence="3" id="KW-1185">Reference proteome</keyword>
<feature type="transmembrane region" description="Helical" evidence="1">
    <location>
        <begin position="134"/>
        <end position="157"/>
    </location>
</feature>
<proteinExistence type="predicted"/>
<dbReference type="RefSeq" id="WP_185131105.1">
    <property type="nucleotide sequence ID" value="NZ_JACJVO010000027.1"/>
</dbReference>
<keyword evidence="1" id="KW-1133">Transmembrane helix</keyword>
<dbReference type="EMBL" id="JACJVO010000027">
    <property type="protein sequence ID" value="MBB6733445.1"/>
    <property type="molecule type" value="Genomic_DNA"/>
</dbReference>
<keyword evidence="1" id="KW-0812">Transmembrane</keyword>
<sequence length="230" mass="25772">MNKVAAQWKASFLQLRIYLICIVGLIAASYISQFIVTLSIGPGDSGGMPVSTSNILTVFLIFVATVLPAAYFKRIISFGATRKEYFIGLLAIYAVWSAFFSLLNAIWYFAETRWLKTTGDLYFNIIEIFGWDRFGFLGILLYQFVVYMLLLSLLSLLFSGLRSWIGWALWAALAAAIPVGTSIPSLRVHLADGFLALLFNDSLLQGLGWNVLFACLFLAGGWWLTKRRTF</sequence>